<dbReference type="CDD" id="cd05831">
    <property type="entry name" value="Ribosomal_P1"/>
    <property type="match status" value="1"/>
</dbReference>
<evidence type="ECO:0000256" key="3">
    <source>
        <dbReference type="ARBA" id="ARBA00023274"/>
    </source>
</evidence>
<dbReference type="Gene3D" id="1.10.10.1410">
    <property type="match status" value="1"/>
</dbReference>
<dbReference type="AlphaFoldDB" id="A0A151Z747"/>
<dbReference type="GO" id="GO:0030295">
    <property type="term" value="F:protein kinase activator activity"/>
    <property type="evidence" value="ECO:0007669"/>
    <property type="project" value="TreeGrafter"/>
</dbReference>
<dbReference type="InParanoid" id="A0A151Z747"/>
<gene>
    <name evidence="4" type="ORF">DLAC_09758</name>
</gene>
<sequence>MSVDLACNYASLILYDDKQDIKADKLVALTKAAGVTVPAYVAQLYVDTLAKKKMETLLTVSSAPVASSAPVTATATTTTTAPD</sequence>
<protein>
    <submittedName>
        <fullName evidence="4">Uncharacterized protein</fullName>
    </submittedName>
</protein>
<reference evidence="4 5" key="1">
    <citation type="submission" date="2015-12" db="EMBL/GenBank/DDBJ databases">
        <title>Dictyostelia acquired genes for synthesis and detection of signals that induce cell-type specialization by lateral gene transfer from prokaryotes.</title>
        <authorList>
            <person name="Gloeckner G."/>
            <person name="Schaap P."/>
        </authorList>
    </citation>
    <scope>NUCLEOTIDE SEQUENCE [LARGE SCALE GENOMIC DNA]</scope>
    <source>
        <strain evidence="4 5">TK</strain>
    </source>
</reference>
<evidence type="ECO:0000313" key="5">
    <source>
        <dbReference type="Proteomes" id="UP000076078"/>
    </source>
</evidence>
<evidence type="ECO:0000313" key="4">
    <source>
        <dbReference type="EMBL" id="KYQ89791.1"/>
    </source>
</evidence>
<dbReference type="OrthoDB" id="2194681at2759"/>
<keyword evidence="3" id="KW-0687">Ribonucleoprotein</keyword>
<accession>A0A151Z747</accession>
<dbReference type="Proteomes" id="UP000076078">
    <property type="component" value="Unassembled WGS sequence"/>
</dbReference>
<dbReference type="FunFam" id="1.10.10.1410:FF:000002">
    <property type="entry name" value="60S acidic ribosomal protein P2"/>
    <property type="match status" value="1"/>
</dbReference>
<organism evidence="4 5">
    <name type="scientific">Tieghemostelium lacteum</name>
    <name type="common">Slime mold</name>
    <name type="synonym">Dictyostelium lacteum</name>
    <dbReference type="NCBI Taxonomy" id="361077"/>
    <lineage>
        <taxon>Eukaryota</taxon>
        <taxon>Amoebozoa</taxon>
        <taxon>Evosea</taxon>
        <taxon>Eumycetozoa</taxon>
        <taxon>Dictyostelia</taxon>
        <taxon>Dictyosteliales</taxon>
        <taxon>Raperosteliaceae</taxon>
        <taxon>Tieghemostelium</taxon>
    </lineage>
</organism>
<dbReference type="GO" id="GO:0002181">
    <property type="term" value="P:cytoplasmic translation"/>
    <property type="evidence" value="ECO:0007669"/>
    <property type="project" value="TreeGrafter"/>
</dbReference>
<name>A0A151Z747_TIELA</name>
<dbReference type="InterPro" id="IPR038716">
    <property type="entry name" value="P1/P2_N_sf"/>
</dbReference>
<dbReference type="FunCoup" id="A0A151Z747">
    <property type="interactions" value="89"/>
</dbReference>
<dbReference type="STRING" id="361077.A0A151Z747"/>
<comment type="caution">
    <text evidence="4">The sequence shown here is derived from an EMBL/GenBank/DDBJ whole genome shotgun (WGS) entry which is preliminary data.</text>
</comment>
<keyword evidence="2" id="KW-0689">Ribosomal protein</keyword>
<dbReference type="GO" id="GO:0022625">
    <property type="term" value="C:cytosolic large ribosomal subunit"/>
    <property type="evidence" value="ECO:0007669"/>
    <property type="project" value="TreeGrafter"/>
</dbReference>
<dbReference type="OMA" id="PPINDND"/>
<dbReference type="EMBL" id="LODT01000039">
    <property type="protein sequence ID" value="KYQ89791.1"/>
    <property type="molecule type" value="Genomic_DNA"/>
</dbReference>
<dbReference type="PANTHER" id="PTHR45696:SF41">
    <property type="entry name" value="60S ACIDIC RIBOSOMAL PROTEIN P1 BETA"/>
    <property type="match status" value="1"/>
</dbReference>
<dbReference type="GO" id="GO:0003735">
    <property type="term" value="F:structural constituent of ribosome"/>
    <property type="evidence" value="ECO:0007669"/>
    <property type="project" value="TreeGrafter"/>
</dbReference>
<proteinExistence type="inferred from homology"/>
<evidence type="ECO:0000256" key="1">
    <source>
        <dbReference type="ARBA" id="ARBA00005436"/>
    </source>
</evidence>
<dbReference type="Pfam" id="PF00428">
    <property type="entry name" value="Ribosomal_60s"/>
    <property type="match status" value="1"/>
</dbReference>
<comment type="similarity">
    <text evidence="1">Belongs to the eukaryotic ribosomal protein P1/P2 family.</text>
</comment>
<dbReference type="GO" id="GO:0043021">
    <property type="term" value="F:ribonucleoprotein complex binding"/>
    <property type="evidence" value="ECO:0007669"/>
    <property type="project" value="TreeGrafter"/>
</dbReference>
<dbReference type="PANTHER" id="PTHR45696">
    <property type="entry name" value="60S ACIDIC RIBOSOMAL PROTEIN P1"/>
    <property type="match status" value="1"/>
</dbReference>
<evidence type="ECO:0000256" key="2">
    <source>
        <dbReference type="ARBA" id="ARBA00022980"/>
    </source>
</evidence>
<keyword evidence="5" id="KW-1185">Reference proteome</keyword>